<feature type="binding site" evidence="18">
    <location>
        <position position="70"/>
    </location>
    <ligand>
        <name>a divalent metal cation</name>
        <dbReference type="ChEBI" id="CHEBI:60240"/>
    </ligand>
</feature>
<feature type="binding site" evidence="16">
    <location>
        <position position="63"/>
    </location>
    <ligand>
        <name>substrate</name>
    </ligand>
</feature>
<name>A0A4R0NR19_9SPHI</name>
<comment type="cofactor">
    <cofactor evidence="18">
        <name>Mg(2+)</name>
        <dbReference type="ChEBI" id="CHEBI:18420"/>
    </cofactor>
    <text evidence="18">Mn(2+), Zn(2+), Cd(2+) and Co(2+) support activity to lesser extents.</text>
</comment>
<gene>
    <name evidence="20" type="ORF">EZ437_06285</name>
</gene>
<evidence type="ECO:0000256" key="6">
    <source>
        <dbReference type="ARBA" id="ARBA00022692"/>
    </source>
</evidence>
<feature type="binding site" evidence="16">
    <location>
        <position position="3"/>
    </location>
    <ligand>
        <name>substrate</name>
    </ligand>
</feature>
<reference evidence="20 21" key="1">
    <citation type="submission" date="2019-02" db="EMBL/GenBank/DDBJ databases">
        <title>Pedobacter sp. RP-1-14 sp. nov., isolated from Arctic soil.</title>
        <authorList>
            <person name="Dahal R.H."/>
        </authorList>
    </citation>
    <scope>NUCLEOTIDE SEQUENCE [LARGE SCALE GENOMIC DNA]</scope>
    <source>
        <strain evidence="20 21">RP-1-14</strain>
    </source>
</reference>
<feature type="binding site" evidence="17">
    <location>
        <position position="70"/>
    </location>
    <ligand>
        <name>ATP</name>
        <dbReference type="ChEBI" id="CHEBI:30616"/>
    </ligand>
</feature>
<dbReference type="CDD" id="cd14265">
    <property type="entry name" value="UDPK_IM_like"/>
    <property type="match status" value="1"/>
</dbReference>
<dbReference type="Pfam" id="PF01219">
    <property type="entry name" value="DAGK_prokar"/>
    <property type="match status" value="1"/>
</dbReference>
<dbReference type="PROSITE" id="PS01069">
    <property type="entry name" value="DAGK_PROKAR"/>
    <property type="match status" value="1"/>
</dbReference>
<accession>A0A4R0NR19</accession>
<feature type="binding site" evidence="17">
    <location>
        <begin position="88"/>
        <end position="89"/>
    </location>
    <ligand>
        <name>ATP</name>
        <dbReference type="ChEBI" id="CHEBI:30616"/>
    </ligand>
</feature>
<dbReference type="Proteomes" id="UP000293347">
    <property type="component" value="Unassembled WGS sequence"/>
</dbReference>
<evidence type="ECO:0000256" key="18">
    <source>
        <dbReference type="PIRSR" id="PIRSR600829-4"/>
    </source>
</evidence>
<feature type="transmembrane region" description="Helical" evidence="19">
    <location>
        <begin position="27"/>
        <end position="44"/>
    </location>
</feature>
<evidence type="ECO:0000256" key="12">
    <source>
        <dbReference type="ARBA" id="ARBA00023136"/>
    </source>
</evidence>
<dbReference type="GO" id="GO:0005886">
    <property type="term" value="C:plasma membrane"/>
    <property type="evidence" value="ECO:0007669"/>
    <property type="project" value="UniProtKB-SubCell"/>
</dbReference>
<keyword evidence="7 17" id="KW-0547">Nucleotide-binding</keyword>
<evidence type="ECO:0000256" key="16">
    <source>
        <dbReference type="PIRSR" id="PIRSR600829-2"/>
    </source>
</evidence>
<dbReference type="PANTHER" id="PTHR34299">
    <property type="entry name" value="DIACYLGLYCEROL KINASE"/>
    <property type="match status" value="1"/>
</dbReference>
<keyword evidence="13" id="KW-0594">Phospholipid biosynthesis</keyword>
<dbReference type="AlphaFoldDB" id="A0A4R0NR19"/>
<comment type="subcellular location">
    <subcellularLocation>
        <location evidence="1">Cell membrane</location>
        <topology evidence="1">Multi-pass membrane protein</topology>
    </subcellularLocation>
</comment>
<keyword evidence="8 20" id="KW-0418">Kinase</keyword>
<feature type="active site" description="Proton acceptor" evidence="15">
    <location>
        <position position="63"/>
    </location>
</feature>
<dbReference type="GO" id="GO:0005524">
    <property type="term" value="F:ATP binding"/>
    <property type="evidence" value="ECO:0007669"/>
    <property type="project" value="UniProtKB-KW"/>
</dbReference>
<dbReference type="Gene3D" id="1.10.287.3610">
    <property type="match status" value="1"/>
</dbReference>
<keyword evidence="9 17" id="KW-0067">ATP-binding</keyword>
<keyword evidence="4" id="KW-0444">Lipid biosynthesis</keyword>
<keyword evidence="21" id="KW-1185">Reference proteome</keyword>
<evidence type="ECO:0000313" key="20">
    <source>
        <dbReference type="EMBL" id="TCD03562.1"/>
    </source>
</evidence>
<dbReference type="InterPro" id="IPR036945">
    <property type="entry name" value="DAGK_sf"/>
</dbReference>
<evidence type="ECO:0000256" key="5">
    <source>
        <dbReference type="ARBA" id="ARBA00022679"/>
    </source>
</evidence>
<evidence type="ECO:0000256" key="13">
    <source>
        <dbReference type="ARBA" id="ARBA00023209"/>
    </source>
</evidence>
<evidence type="ECO:0000256" key="11">
    <source>
        <dbReference type="ARBA" id="ARBA00023098"/>
    </source>
</evidence>
<keyword evidence="18" id="KW-0479">Metal-binding</keyword>
<evidence type="ECO:0000256" key="19">
    <source>
        <dbReference type="SAM" id="Phobius"/>
    </source>
</evidence>
<evidence type="ECO:0000256" key="1">
    <source>
        <dbReference type="ARBA" id="ARBA00004651"/>
    </source>
</evidence>
<dbReference type="OrthoDB" id="1493837at2"/>
<feature type="transmembrane region" description="Helical" evidence="19">
    <location>
        <begin position="50"/>
        <end position="73"/>
    </location>
</feature>
<dbReference type="EMBL" id="SJSL01000001">
    <property type="protein sequence ID" value="TCD03562.1"/>
    <property type="molecule type" value="Genomic_DNA"/>
</dbReference>
<feature type="binding site" evidence="17">
    <location>
        <position position="10"/>
    </location>
    <ligand>
        <name>ATP</name>
        <dbReference type="ChEBI" id="CHEBI:30616"/>
    </ligand>
</feature>
<keyword evidence="10 19" id="KW-1133">Transmembrane helix</keyword>
<evidence type="ECO:0000256" key="7">
    <source>
        <dbReference type="ARBA" id="ARBA00022741"/>
    </source>
</evidence>
<dbReference type="GO" id="GO:0016301">
    <property type="term" value="F:kinase activity"/>
    <property type="evidence" value="ECO:0007669"/>
    <property type="project" value="UniProtKB-KW"/>
</dbReference>
<evidence type="ECO:0000313" key="21">
    <source>
        <dbReference type="Proteomes" id="UP000293347"/>
    </source>
</evidence>
<dbReference type="RefSeq" id="WP_131594308.1">
    <property type="nucleotide sequence ID" value="NZ_SJSL01000001.1"/>
</dbReference>
<keyword evidence="12 19" id="KW-0472">Membrane</keyword>
<keyword evidence="11" id="KW-0443">Lipid metabolism</keyword>
<dbReference type="InterPro" id="IPR000829">
    <property type="entry name" value="DAGK"/>
</dbReference>
<dbReference type="InterPro" id="IPR033717">
    <property type="entry name" value="UDPK"/>
</dbReference>
<dbReference type="GO" id="GO:0008654">
    <property type="term" value="P:phospholipid biosynthetic process"/>
    <property type="evidence" value="ECO:0007669"/>
    <property type="project" value="UniProtKB-KW"/>
</dbReference>
<proteinExistence type="inferred from homology"/>
<organism evidence="20 21">
    <name type="scientific">Pedobacter psychroterrae</name>
    <dbReference type="NCBI Taxonomy" id="2530453"/>
    <lineage>
        <taxon>Bacteria</taxon>
        <taxon>Pseudomonadati</taxon>
        <taxon>Bacteroidota</taxon>
        <taxon>Sphingobacteriia</taxon>
        <taxon>Sphingobacteriales</taxon>
        <taxon>Sphingobacteriaceae</taxon>
        <taxon>Pedobacter</taxon>
    </lineage>
</organism>
<dbReference type="GO" id="GO:0046872">
    <property type="term" value="F:metal ion binding"/>
    <property type="evidence" value="ECO:0007669"/>
    <property type="project" value="UniProtKB-KW"/>
</dbReference>
<sequence length="118" mass="13161">MRRFFKSFGYAFSGIAYAFKTQLNFKLHIIALLLVVAAGWYLEVTTQESLWLIMAVGIVFITELVNTAIEVLVDFVSPSHHEKAKIVKDVSASAVLFAAFIALIIGMIIFIPKIFYAA</sequence>
<feature type="binding site" evidence="17">
    <location>
        <position position="3"/>
    </location>
    <ligand>
        <name>ATP</name>
        <dbReference type="ChEBI" id="CHEBI:30616"/>
    </ligand>
</feature>
<evidence type="ECO:0000256" key="8">
    <source>
        <dbReference type="ARBA" id="ARBA00022777"/>
    </source>
</evidence>
<evidence type="ECO:0000256" key="10">
    <source>
        <dbReference type="ARBA" id="ARBA00022989"/>
    </source>
</evidence>
<comment type="caution">
    <text evidence="20">The sequence shown here is derived from an EMBL/GenBank/DDBJ whole genome shotgun (WGS) entry which is preliminary data.</text>
</comment>
<keyword evidence="18" id="KW-0460">Magnesium</keyword>
<keyword evidence="5" id="KW-0808">Transferase</keyword>
<protein>
    <submittedName>
        <fullName evidence="20">Diacylglycerol kinase family protein</fullName>
    </submittedName>
</protein>
<feature type="transmembrane region" description="Helical" evidence="19">
    <location>
        <begin position="94"/>
        <end position="116"/>
    </location>
</feature>
<comment type="similarity">
    <text evidence="2">Belongs to the bacterial diacylglycerol kinase family.</text>
</comment>
<evidence type="ECO:0000256" key="15">
    <source>
        <dbReference type="PIRSR" id="PIRSR600829-1"/>
    </source>
</evidence>
<keyword evidence="6 19" id="KW-0812">Transmembrane</keyword>
<evidence type="ECO:0000256" key="9">
    <source>
        <dbReference type="ARBA" id="ARBA00022840"/>
    </source>
</evidence>
<keyword evidence="14" id="KW-1208">Phospholipid metabolism</keyword>
<evidence type="ECO:0000256" key="17">
    <source>
        <dbReference type="PIRSR" id="PIRSR600829-3"/>
    </source>
</evidence>
<dbReference type="PANTHER" id="PTHR34299:SF1">
    <property type="entry name" value="DIACYLGLYCEROL KINASE"/>
    <property type="match status" value="1"/>
</dbReference>
<evidence type="ECO:0000256" key="14">
    <source>
        <dbReference type="ARBA" id="ARBA00023264"/>
    </source>
</evidence>
<keyword evidence="3" id="KW-1003">Cell membrane</keyword>
<evidence type="ECO:0000256" key="2">
    <source>
        <dbReference type="ARBA" id="ARBA00005967"/>
    </source>
</evidence>
<evidence type="ECO:0000256" key="4">
    <source>
        <dbReference type="ARBA" id="ARBA00022516"/>
    </source>
</evidence>
<evidence type="ECO:0000256" key="3">
    <source>
        <dbReference type="ARBA" id="ARBA00022475"/>
    </source>
</evidence>